<keyword evidence="4" id="KW-0539">Nucleus</keyword>
<feature type="region of interest" description="Disordered" evidence="5">
    <location>
        <begin position="498"/>
        <end position="609"/>
    </location>
</feature>
<comment type="subcellular location">
    <subcellularLocation>
        <location evidence="1">Nucleus</location>
    </subcellularLocation>
</comment>
<feature type="compositionally biased region" description="Basic and acidic residues" evidence="5">
    <location>
        <begin position="529"/>
        <end position="564"/>
    </location>
</feature>
<reference evidence="6" key="1">
    <citation type="submission" date="2015-06" db="UniProtKB">
        <authorList>
            <consortium name="EnsemblPlants"/>
        </authorList>
    </citation>
    <scope>IDENTIFICATION</scope>
</reference>
<feature type="region of interest" description="Disordered" evidence="5">
    <location>
        <begin position="237"/>
        <end position="259"/>
    </location>
</feature>
<organism evidence="6">
    <name type="scientific">Aegilops tauschii</name>
    <name type="common">Tausch's goatgrass</name>
    <name type="synonym">Aegilops squarrosa</name>
    <dbReference type="NCBI Taxonomy" id="37682"/>
    <lineage>
        <taxon>Eukaryota</taxon>
        <taxon>Viridiplantae</taxon>
        <taxon>Streptophyta</taxon>
        <taxon>Embryophyta</taxon>
        <taxon>Tracheophyta</taxon>
        <taxon>Spermatophyta</taxon>
        <taxon>Magnoliopsida</taxon>
        <taxon>Liliopsida</taxon>
        <taxon>Poales</taxon>
        <taxon>Poaceae</taxon>
        <taxon>BOP clade</taxon>
        <taxon>Pooideae</taxon>
        <taxon>Triticodae</taxon>
        <taxon>Triticeae</taxon>
        <taxon>Triticinae</taxon>
        <taxon>Aegilops</taxon>
    </lineage>
</organism>
<dbReference type="PANTHER" id="PTHR15467:SF9">
    <property type="entry name" value="HOMEOBOX DOMAIN-CONTAINING PROTEIN"/>
    <property type="match status" value="1"/>
</dbReference>
<dbReference type="GO" id="GO:0005634">
    <property type="term" value="C:nucleus"/>
    <property type="evidence" value="ECO:0007669"/>
    <property type="project" value="UniProtKB-SubCell"/>
</dbReference>
<keyword evidence="3" id="KW-0371">Homeobox</keyword>
<evidence type="ECO:0000256" key="5">
    <source>
        <dbReference type="SAM" id="MobiDB-lite"/>
    </source>
</evidence>
<feature type="compositionally biased region" description="Basic residues" evidence="5">
    <location>
        <begin position="595"/>
        <end position="609"/>
    </location>
</feature>
<protein>
    <submittedName>
        <fullName evidence="6">Uncharacterized protein</fullName>
    </submittedName>
</protein>
<feature type="compositionally biased region" description="Basic and acidic residues" evidence="5">
    <location>
        <begin position="242"/>
        <end position="252"/>
    </location>
</feature>
<sequence length="609" mass="67737">MVFVGVTNPTTLEAFACRKALALVMELLPTRIIIGSDCKEVVPNVKEGNVEPRMLRHITFLSMHLLYLQDTIFGYCNLRTFNNKIKNEVVVAEDDIDGGDEDDDDEGGLEALFKQLEEDLKNDDLSVEDDDDDEISEEDMARFEQVLAEAMGDIDVADESAVDLVPGSEVVGNDEVADPIEKPELKSWQLRRLALARNIGRRKTSIKNLAGELGLDRGLVIELLRNPPPELLLMSDSLPDEAPSKPETKEIEPSPVADEVEVDEIEATETEPQMDLPVHVMSTEWSAQKRLKKAQLETLEKVYFKSKRPTVQLPTVIIPFLLASLWTTILSIHFSGSWFMANFNKLSSRSSTCIFASTVIKYMHFELWTAESAQLSSLFTGHGAITGSDGCDWYQRAHAISQQMCLYQRAHATYFLALGQLEKSSSLSLIRKKSCGKRENGETYCFSINRILVAIVHMKGEADRYIHMEGLQRSSSTFRRSGSSGLVWDERFLTEGAEAKAAGEGGTDEAQPEMRRSRSTGGVGMMLRRGGDDKKQQQQKKEQQGQKKKDEERDPQVFRTKEVAPDVDPPSPRVSGCILCAIFGGSGSGSGPAARRGRAKPKRRQRSAA</sequence>
<name>M8BNF9_AEGTA</name>
<proteinExistence type="predicted"/>
<evidence type="ECO:0000256" key="3">
    <source>
        <dbReference type="ARBA" id="ARBA00023155"/>
    </source>
</evidence>
<evidence type="ECO:0000256" key="4">
    <source>
        <dbReference type="ARBA" id="ARBA00023242"/>
    </source>
</evidence>
<evidence type="ECO:0000256" key="1">
    <source>
        <dbReference type="ARBA" id="ARBA00004123"/>
    </source>
</evidence>
<dbReference type="AlphaFoldDB" id="M8BNF9"/>
<evidence type="ECO:0000313" key="6">
    <source>
        <dbReference type="EnsemblPlants" id="EMT23353"/>
    </source>
</evidence>
<accession>M8BNF9</accession>
<dbReference type="Pfam" id="PF15697">
    <property type="entry name" value="DUF4666"/>
    <property type="match status" value="1"/>
</dbReference>
<dbReference type="GO" id="GO:0003677">
    <property type="term" value="F:DNA binding"/>
    <property type="evidence" value="ECO:0007669"/>
    <property type="project" value="UniProtKB-KW"/>
</dbReference>
<dbReference type="GO" id="GO:0000981">
    <property type="term" value="F:DNA-binding transcription factor activity, RNA polymerase II-specific"/>
    <property type="evidence" value="ECO:0007669"/>
    <property type="project" value="TreeGrafter"/>
</dbReference>
<evidence type="ECO:0000256" key="2">
    <source>
        <dbReference type="ARBA" id="ARBA00023125"/>
    </source>
</evidence>
<dbReference type="InterPro" id="IPR031421">
    <property type="entry name" value="DUF4666"/>
</dbReference>
<keyword evidence="2" id="KW-0238">DNA-binding</keyword>
<dbReference type="PANTHER" id="PTHR15467">
    <property type="entry name" value="ZINC-FINGERS AND HOMEOBOXES RELATED"/>
    <property type="match status" value="1"/>
</dbReference>
<dbReference type="EnsemblPlants" id="EMT23353">
    <property type="protein sequence ID" value="EMT23353"/>
    <property type="gene ID" value="F775_01640"/>
</dbReference>